<dbReference type="InterPro" id="IPR036048">
    <property type="entry name" value="Interleukin_8-like_sf"/>
</dbReference>
<dbReference type="GO" id="GO:0005615">
    <property type="term" value="C:extracellular space"/>
    <property type="evidence" value="ECO:0007669"/>
    <property type="project" value="UniProtKB-KW"/>
</dbReference>
<feature type="signal peptide" evidence="2">
    <location>
        <begin position="1"/>
        <end position="20"/>
    </location>
</feature>
<evidence type="ECO:0000313" key="5">
    <source>
        <dbReference type="Proteomes" id="UP000823561"/>
    </source>
</evidence>
<name>A0AAV6G0B6_9TELE</name>
<feature type="domain" description="Chemokine interleukin-8-like" evidence="3">
    <location>
        <begin position="36"/>
        <end position="92"/>
    </location>
</feature>
<dbReference type="Pfam" id="PF00048">
    <property type="entry name" value="IL8"/>
    <property type="match status" value="1"/>
</dbReference>
<dbReference type="SUPFAM" id="SSF54117">
    <property type="entry name" value="Interleukin 8-like chemokines"/>
    <property type="match status" value="1"/>
</dbReference>
<dbReference type="Gene3D" id="2.40.50.40">
    <property type="match status" value="1"/>
</dbReference>
<evidence type="ECO:0000259" key="3">
    <source>
        <dbReference type="Pfam" id="PF00048"/>
    </source>
</evidence>
<organism evidence="4 5">
    <name type="scientific">Alosa alosa</name>
    <name type="common">allis shad</name>
    <dbReference type="NCBI Taxonomy" id="278164"/>
    <lineage>
        <taxon>Eukaryota</taxon>
        <taxon>Metazoa</taxon>
        <taxon>Chordata</taxon>
        <taxon>Craniata</taxon>
        <taxon>Vertebrata</taxon>
        <taxon>Euteleostomi</taxon>
        <taxon>Actinopterygii</taxon>
        <taxon>Neopterygii</taxon>
        <taxon>Teleostei</taxon>
        <taxon>Clupei</taxon>
        <taxon>Clupeiformes</taxon>
        <taxon>Clupeoidei</taxon>
        <taxon>Clupeidae</taxon>
        <taxon>Alosa</taxon>
    </lineage>
</organism>
<keyword evidence="2" id="KW-0732">Signal</keyword>
<feature type="chain" id="PRO_5043641498" description="Chemokine interleukin-8-like domain-containing protein" evidence="2">
    <location>
        <begin position="21"/>
        <end position="117"/>
    </location>
</feature>
<evidence type="ECO:0000256" key="2">
    <source>
        <dbReference type="SAM" id="SignalP"/>
    </source>
</evidence>
<dbReference type="GO" id="GO:0006955">
    <property type="term" value="P:immune response"/>
    <property type="evidence" value="ECO:0007669"/>
    <property type="project" value="InterPro"/>
</dbReference>
<proteinExistence type="predicted"/>
<evidence type="ECO:0000313" key="4">
    <source>
        <dbReference type="EMBL" id="KAG5266870.1"/>
    </source>
</evidence>
<protein>
    <recommendedName>
        <fullName evidence="3">Chemokine interleukin-8-like domain-containing protein</fullName>
    </recommendedName>
</protein>
<comment type="caution">
    <text evidence="4">The sequence shown here is derived from an EMBL/GenBank/DDBJ whole genome shotgun (WGS) entry which is preliminary data.</text>
</comment>
<dbReference type="GO" id="GO:0008009">
    <property type="term" value="F:chemokine activity"/>
    <property type="evidence" value="ECO:0007669"/>
    <property type="project" value="InterPro"/>
</dbReference>
<keyword evidence="1" id="KW-0202">Cytokine</keyword>
<dbReference type="InterPro" id="IPR001811">
    <property type="entry name" value="Chemokine_IL8-like_dom"/>
</dbReference>
<dbReference type="EMBL" id="JADWDJ010000018">
    <property type="protein sequence ID" value="KAG5266870.1"/>
    <property type="molecule type" value="Genomic_DNA"/>
</dbReference>
<reference evidence="4" key="1">
    <citation type="submission" date="2020-10" db="EMBL/GenBank/DDBJ databases">
        <title>Chromosome-scale genome assembly of the Allis shad, Alosa alosa.</title>
        <authorList>
            <person name="Margot Z."/>
            <person name="Christophe K."/>
            <person name="Cabau C."/>
            <person name="Louis A."/>
            <person name="Berthelot C."/>
            <person name="Parey E."/>
            <person name="Roest Crollius H."/>
            <person name="Montfort J."/>
            <person name="Robinson-Rechavi M."/>
            <person name="Bucao C."/>
            <person name="Bouchez O."/>
            <person name="Gislard M."/>
            <person name="Lluch J."/>
            <person name="Milhes M."/>
            <person name="Lampietro C."/>
            <person name="Lopez Roques C."/>
            <person name="Donnadieu C."/>
            <person name="Braasch I."/>
            <person name="Desvignes T."/>
            <person name="Postlethwait J."/>
            <person name="Bobe J."/>
            <person name="Guiguen Y."/>
        </authorList>
    </citation>
    <scope>NUCLEOTIDE SEQUENCE</scope>
    <source>
        <strain evidence="4">M-15738</strain>
        <tissue evidence="4">Blood</tissue>
    </source>
</reference>
<accession>A0AAV6G0B6</accession>
<keyword evidence="5" id="KW-1185">Reference proteome</keyword>
<evidence type="ECO:0000256" key="1">
    <source>
        <dbReference type="ARBA" id="ARBA00022514"/>
    </source>
</evidence>
<dbReference type="Proteomes" id="UP000823561">
    <property type="component" value="Chromosome 18"/>
</dbReference>
<gene>
    <name evidence="4" type="ORF">AALO_G00237180</name>
</gene>
<dbReference type="AlphaFoldDB" id="A0AAV6G0B6"/>
<sequence>MARKSVLPVLLLLLLQGHWTQWTEQGVQATAVPDGCVCVREVMLVPWRNISDLSIVSDNPLCRIHIIITLKGKQKVCLNPDSDQGKRLQKCWKKFKKNRDRKRACLRPAKPKKNKAH</sequence>